<sequence length="28" mass="3177">MRMVLLQDVEPQSIGKPITIIETALHDK</sequence>
<evidence type="ECO:0000313" key="2">
    <source>
        <dbReference type="Proteomes" id="UP000199600"/>
    </source>
</evidence>
<organism evidence="1 2">
    <name type="scientific">Candidatus Propionivibrio aalborgensis</name>
    <dbReference type="NCBI Taxonomy" id="1860101"/>
    <lineage>
        <taxon>Bacteria</taxon>
        <taxon>Pseudomonadati</taxon>
        <taxon>Pseudomonadota</taxon>
        <taxon>Betaproteobacteria</taxon>
        <taxon>Rhodocyclales</taxon>
        <taxon>Rhodocyclaceae</taxon>
        <taxon>Propionivibrio</taxon>
    </lineage>
</organism>
<reference evidence="1 2" key="1">
    <citation type="submission" date="2016-06" db="EMBL/GenBank/DDBJ databases">
        <authorList>
            <person name="Kjaerup R.B."/>
            <person name="Dalgaard T.S."/>
            <person name="Juul-Madsen H.R."/>
        </authorList>
    </citation>
    <scope>NUCLEOTIDE SEQUENCE [LARGE SCALE GENOMIC DNA]</scope>
    <source>
        <strain evidence="1">2</strain>
    </source>
</reference>
<accession>A0A1A8XPE3</accession>
<dbReference type="EMBL" id="FLQY01000120">
    <property type="protein sequence ID" value="SBT07044.1"/>
    <property type="molecule type" value="Genomic_DNA"/>
</dbReference>
<keyword evidence="2" id="KW-1185">Reference proteome</keyword>
<evidence type="ECO:0000313" key="1">
    <source>
        <dbReference type="EMBL" id="SBT07044.1"/>
    </source>
</evidence>
<dbReference type="AlphaFoldDB" id="A0A1A8XPE3"/>
<proteinExistence type="predicted"/>
<protein>
    <submittedName>
        <fullName evidence="1">Uncharacterized protein</fullName>
    </submittedName>
</protein>
<gene>
    <name evidence="1" type="ORF">PROAA_2060010</name>
</gene>
<name>A0A1A8XPE3_9RHOO</name>
<dbReference type="Proteomes" id="UP000199600">
    <property type="component" value="Unassembled WGS sequence"/>
</dbReference>